<dbReference type="PANTHER" id="PTHR43283:SF14">
    <property type="entry name" value="BLL8153 PROTEIN"/>
    <property type="match status" value="1"/>
</dbReference>
<organism evidence="3 4">
    <name type="scientific">Alkalicaulis satelles</name>
    <dbReference type="NCBI Taxonomy" id="2609175"/>
    <lineage>
        <taxon>Bacteria</taxon>
        <taxon>Pseudomonadati</taxon>
        <taxon>Pseudomonadota</taxon>
        <taxon>Alphaproteobacteria</taxon>
        <taxon>Maricaulales</taxon>
        <taxon>Maricaulaceae</taxon>
        <taxon>Alkalicaulis</taxon>
    </lineage>
</organism>
<dbReference type="EMBL" id="VWOJ01000002">
    <property type="protein sequence ID" value="KAA5803701.1"/>
    <property type="molecule type" value="Genomic_DNA"/>
</dbReference>
<dbReference type="InterPro" id="IPR001466">
    <property type="entry name" value="Beta-lactam-related"/>
</dbReference>
<protein>
    <submittedName>
        <fullName evidence="3">Beta-lactamase family protein</fullName>
    </submittedName>
</protein>
<dbReference type="PANTHER" id="PTHR43283">
    <property type="entry name" value="BETA-LACTAMASE-RELATED"/>
    <property type="match status" value="1"/>
</dbReference>
<dbReference type="SUPFAM" id="SSF56601">
    <property type="entry name" value="beta-lactamase/transpeptidase-like"/>
    <property type="match status" value="1"/>
</dbReference>
<reference evidence="3 4" key="1">
    <citation type="submission" date="2019-09" db="EMBL/GenBank/DDBJ databases">
        <authorList>
            <person name="Kevbrin V."/>
            <person name="Grouzdev D.S."/>
        </authorList>
    </citation>
    <scope>NUCLEOTIDE SEQUENCE [LARGE SCALE GENOMIC DNA]</scope>
    <source>
        <strain evidence="3 4">G-192</strain>
    </source>
</reference>
<dbReference type="RefSeq" id="WP_150022969.1">
    <property type="nucleotide sequence ID" value="NZ_VWOJ01000002.1"/>
</dbReference>
<name>A0A5M6ZN37_9PROT</name>
<accession>A0A5M6ZN37</accession>
<comment type="caution">
    <text evidence="3">The sequence shown here is derived from an EMBL/GenBank/DDBJ whole genome shotgun (WGS) entry which is preliminary data.</text>
</comment>
<evidence type="ECO:0000313" key="3">
    <source>
        <dbReference type="EMBL" id="KAA5803701.1"/>
    </source>
</evidence>
<feature type="compositionally biased region" description="Acidic residues" evidence="1">
    <location>
        <begin position="419"/>
        <end position="430"/>
    </location>
</feature>
<dbReference type="Gene3D" id="3.40.710.10">
    <property type="entry name" value="DD-peptidase/beta-lactamase superfamily"/>
    <property type="match status" value="1"/>
</dbReference>
<evidence type="ECO:0000313" key="4">
    <source>
        <dbReference type="Proteomes" id="UP000325122"/>
    </source>
</evidence>
<feature type="compositionally biased region" description="Gly residues" evidence="1">
    <location>
        <begin position="408"/>
        <end position="418"/>
    </location>
</feature>
<dbReference type="AlphaFoldDB" id="A0A5M6ZN37"/>
<dbReference type="Pfam" id="PF00144">
    <property type="entry name" value="Beta-lactamase"/>
    <property type="match status" value="1"/>
</dbReference>
<sequence length="430" mass="46320">MLKRIVIGVVALAVAAAVAAAGWYYRPWSPFSPASVRALDDPAAYPETFQRMDEILPSSPIAAPAPSPLERAPAPLEIAYEWLGEDKALDAYLEEGRVTGLTVLRDGVVVAQDFRHGAGPDTRFTSWSVAKSVVAVLIARAVELGLIESLDDPAERYAPQFAGTDYGAVSLRHLLMMSAGVDFNEEYSPERPSDVRPLFFNAFILGRDVDAMVGEIRSNRAPGEDNHYVSPNSHVLSAVVRGAWDAPLAQIVERELWAALGMTGAASWLQNRADGRAIPIGYCCLQATSEDYARFGQFLLQDGVWNGEARLPEGFVNQAGVPNAPFQEPGATPYPGRGYGLHFWVPENYDGEFYAAGVFGQYIWIDRRRGVVIAQNAGDPVWDVRYPEAVTVFRAIAEHVAPLDAGGDDGGPGTGEAGDGGDEGEGGLEP</sequence>
<dbReference type="InterPro" id="IPR050789">
    <property type="entry name" value="Diverse_Enzym_Activities"/>
</dbReference>
<dbReference type="InterPro" id="IPR012338">
    <property type="entry name" value="Beta-lactam/transpept-like"/>
</dbReference>
<feature type="region of interest" description="Disordered" evidence="1">
    <location>
        <begin position="403"/>
        <end position="430"/>
    </location>
</feature>
<dbReference type="Proteomes" id="UP000325122">
    <property type="component" value="Unassembled WGS sequence"/>
</dbReference>
<keyword evidence="4" id="KW-1185">Reference proteome</keyword>
<evidence type="ECO:0000256" key="1">
    <source>
        <dbReference type="SAM" id="MobiDB-lite"/>
    </source>
</evidence>
<feature type="domain" description="Beta-lactamase-related" evidence="2">
    <location>
        <begin position="87"/>
        <end position="374"/>
    </location>
</feature>
<gene>
    <name evidence="3" type="ORF">F1654_07825</name>
</gene>
<evidence type="ECO:0000259" key="2">
    <source>
        <dbReference type="Pfam" id="PF00144"/>
    </source>
</evidence>
<proteinExistence type="predicted"/>